<dbReference type="OrthoDB" id="10253254at2759"/>
<dbReference type="PROSITE" id="PS00690">
    <property type="entry name" value="DEAH_ATP_HELICASE"/>
    <property type="match status" value="1"/>
</dbReference>
<evidence type="ECO:0000256" key="7">
    <source>
        <dbReference type="ARBA" id="ARBA00023187"/>
    </source>
</evidence>
<keyword evidence="5" id="KW-0347">Helicase</keyword>
<dbReference type="FunFam" id="3.40.50.300:FF:000145">
    <property type="entry name" value="probable ATP-dependent RNA helicase DHX40"/>
    <property type="match status" value="1"/>
</dbReference>
<dbReference type="GO" id="GO:0008380">
    <property type="term" value="P:RNA splicing"/>
    <property type="evidence" value="ECO:0007669"/>
    <property type="project" value="UniProtKB-KW"/>
</dbReference>
<dbReference type="GO" id="GO:0003723">
    <property type="term" value="F:RNA binding"/>
    <property type="evidence" value="ECO:0007669"/>
    <property type="project" value="TreeGrafter"/>
</dbReference>
<dbReference type="GO" id="GO:0016787">
    <property type="term" value="F:hydrolase activity"/>
    <property type="evidence" value="ECO:0007669"/>
    <property type="project" value="UniProtKB-KW"/>
</dbReference>
<dbReference type="InterPro" id="IPR011545">
    <property type="entry name" value="DEAD/DEAH_box_helicase_dom"/>
</dbReference>
<dbReference type="EMBL" id="CAJPIZ010005000">
    <property type="protein sequence ID" value="CAG2108165.1"/>
    <property type="molecule type" value="Genomic_DNA"/>
</dbReference>
<dbReference type="PANTHER" id="PTHR18934:SF109">
    <property type="entry name" value="ATP-DEPENDENT RNA HELICASE DHX15 HOMOLOG"/>
    <property type="match status" value="1"/>
</dbReference>
<dbReference type="InterPro" id="IPR002464">
    <property type="entry name" value="DNA/RNA_helicase_DEAH_CS"/>
</dbReference>
<dbReference type="InterPro" id="IPR001650">
    <property type="entry name" value="Helicase_C-like"/>
</dbReference>
<dbReference type="PROSITE" id="PS51192">
    <property type="entry name" value="HELICASE_ATP_BIND_1"/>
    <property type="match status" value="1"/>
</dbReference>
<comment type="similarity">
    <text evidence="8">Belongs to the DEAD box helicase family. DEAH subfamily. DDX15/PRP43 sub-subfamily.</text>
</comment>
<dbReference type="Pfam" id="PF00270">
    <property type="entry name" value="DEAD"/>
    <property type="match status" value="1"/>
</dbReference>
<dbReference type="Proteomes" id="UP000759131">
    <property type="component" value="Unassembled WGS sequence"/>
</dbReference>
<accession>A0A7R9Q0P0</accession>
<name>A0A7R9Q0P0_9ACAR</name>
<dbReference type="EMBL" id="OC859575">
    <property type="protein sequence ID" value="CAD7627735.1"/>
    <property type="molecule type" value="Genomic_DNA"/>
</dbReference>
<feature type="domain" description="Helicase C-terminal" evidence="11">
    <location>
        <begin position="346"/>
        <end position="531"/>
    </location>
</feature>
<dbReference type="FunFam" id="3.40.50.300:FF:000324">
    <property type="entry name" value="pre-mRNA-splicing factor ATP-dependent RNA helicase DHX15"/>
    <property type="match status" value="1"/>
</dbReference>
<evidence type="ECO:0000256" key="8">
    <source>
        <dbReference type="ARBA" id="ARBA00024333"/>
    </source>
</evidence>
<dbReference type="CDD" id="cd17973">
    <property type="entry name" value="DEXHc_DHX15"/>
    <property type="match status" value="1"/>
</dbReference>
<comment type="catalytic activity">
    <reaction evidence="9">
        <text>ATP + H2O = ADP + phosphate + H(+)</text>
        <dbReference type="Rhea" id="RHEA:13065"/>
        <dbReference type="ChEBI" id="CHEBI:15377"/>
        <dbReference type="ChEBI" id="CHEBI:15378"/>
        <dbReference type="ChEBI" id="CHEBI:30616"/>
        <dbReference type="ChEBI" id="CHEBI:43474"/>
        <dbReference type="ChEBI" id="CHEBI:456216"/>
        <dbReference type="EC" id="3.6.4.13"/>
    </reaction>
</comment>
<keyword evidence="13" id="KW-1185">Reference proteome</keyword>
<keyword evidence="4" id="KW-0378">Hydrolase</keyword>
<dbReference type="PROSITE" id="PS51194">
    <property type="entry name" value="HELICASE_CTER"/>
    <property type="match status" value="1"/>
</dbReference>
<dbReference type="Gene3D" id="1.10.10.2130">
    <property type="entry name" value="DEAH helicase family, winged-helix domain"/>
    <property type="match status" value="1"/>
</dbReference>
<dbReference type="GO" id="GO:0003724">
    <property type="term" value="F:RNA helicase activity"/>
    <property type="evidence" value="ECO:0007669"/>
    <property type="project" value="UniProtKB-EC"/>
</dbReference>
<evidence type="ECO:0000256" key="5">
    <source>
        <dbReference type="ARBA" id="ARBA00022806"/>
    </source>
</evidence>
<proteinExistence type="inferred from homology"/>
<dbReference type="Pfam" id="PF21010">
    <property type="entry name" value="HA2_C"/>
    <property type="match status" value="1"/>
</dbReference>
<evidence type="ECO:0000256" key="4">
    <source>
        <dbReference type="ARBA" id="ARBA00022801"/>
    </source>
</evidence>
<dbReference type="InterPro" id="IPR027417">
    <property type="entry name" value="P-loop_NTPase"/>
</dbReference>
<evidence type="ECO:0000259" key="10">
    <source>
        <dbReference type="PROSITE" id="PS51192"/>
    </source>
</evidence>
<sequence>MGGAHLYSQALYSCSSAPARDECLTHTRITSTAEDIVDHFWRVNISKNMSKRRIDLNDGFTKKNRAGDHHSHHSADIDSLLKDAKSKASAASGPGAGAATTTAGINACTQLPFSQRYYELFRKRIQLPVWEYKEQFLELIDKNQILVLVGETGSGKTTQIPQWCVEYCRGKCIKIGVACTQPRRVAAMSVATRVAEEMDVLLGQEVGYSIRFEDCCGPKTLLKYCTDGMLLREAMSDPLLEAYSLILLDEAHERTLATDILMGVLKQVVTKRLDLKIVVMSATLDAGKFQQYFDDAPLMNVPGRTHPVEIFYTPEPEKDYLEAAIRTVIQIHMCEEGEGDVLLFLTGQEVRYSCGHRFVVFVRFGVPIAAPDSEIEESCKRIKREVDNLGPDVGDLKCIPLYSTLPPNLQQRIFESAPPPKANGAVGRKVVVSTNIAETSLTIDGVVFVIDPGFAKQKVYNPRIRVESLLVSPISKASAQQRAGRAGRTRPGKCFRLYTEKAYKTEMQENTYPEILRSNLGMVVLQLKKLGIHDLILSIAAMLSVPQCFVRPNEQKKAADDAKMRFAHIDGDHLTLLNVYHAFKQNHDDPNWCYENFINFRSLKSADNVRQQLSRIMDRFNLKRVSTDFTSRDYYINIRKALISGYFMQVAHLERTGHYLTVKDNQIVQLHPSSCLDHKPEWVIYNEFVLTTKNYIRTVTDIKAEWYVL</sequence>
<organism evidence="12">
    <name type="scientific">Medioppia subpectinata</name>
    <dbReference type="NCBI Taxonomy" id="1979941"/>
    <lineage>
        <taxon>Eukaryota</taxon>
        <taxon>Metazoa</taxon>
        <taxon>Ecdysozoa</taxon>
        <taxon>Arthropoda</taxon>
        <taxon>Chelicerata</taxon>
        <taxon>Arachnida</taxon>
        <taxon>Acari</taxon>
        <taxon>Acariformes</taxon>
        <taxon>Sarcoptiformes</taxon>
        <taxon>Oribatida</taxon>
        <taxon>Brachypylina</taxon>
        <taxon>Oppioidea</taxon>
        <taxon>Oppiidae</taxon>
        <taxon>Medioppia</taxon>
    </lineage>
</organism>
<dbReference type="SMART" id="SM00490">
    <property type="entry name" value="HELICc"/>
    <property type="match status" value="1"/>
</dbReference>
<evidence type="ECO:0000259" key="11">
    <source>
        <dbReference type="PROSITE" id="PS51194"/>
    </source>
</evidence>
<evidence type="ECO:0000256" key="3">
    <source>
        <dbReference type="ARBA" id="ARBA00022741"/>
    </source>
</evidence>
<reference evidence="12" key="1">
    <citation type="submission" date="2020-11" db="EMBL/GenBank/DDBJ databases">
        <authorList>
            <person name="Tran Van P."/>
        </authorList>
    </citation>
    <scope>NUCLEOTIDE SEQUENCE</scope>
</reference>
<dbReference type="InterPro" id="IPR042035">
    <property type="entry name" value="DEAH_win-hel_dom"/>
</dbReference>
<dbReference type="GO" id="GO:0005681">
    <property type="term" value="C:spliceosomal complex"/>
    <property type="evidence" value="ECO:0007669"/>
    <property type="project" value="TreeGrafter"/>
</dbReference>
<dbReference type="InterPro" id="IPR044756">
    <property type="entry name" value="DHX15_DEXHc"/>
</dbReference>
<keyword evidence="7" id="KW-0508">mRNA splicing</keyword>
<dbReference type="CDD" id="cd18791">
    <property type="entry name" value="SF2_C_RHA"/>
    <property type="match status" value="1"/>
</dbReference>
<feature type="domain" description="Helicase ATP-binding" evidence="10">
    <location>
        <begin position="137"/>
        <end position="302"/>
    </location>
</feature>
<dbReference type="EC" id="3.6.4.13" evidence="1"/>
<protein>
    <recommendedName>
        <fullName evidence="1">RNA helicase</fullName>
        <ecNumber evidence="1">3.6.4.13</ecNumber>
    </recommendedName>
</protein>
<evidence type="ECO:0000256" key="9">
    <source>
        <dbReference type="ARBA" id="ARBA00047984"/>
    </source>
</evidence>
<dbReference type="SUPFAM" id="SSF52540">
    <property type="entry name" value="P-loop containing nucleoside triphosphate hydrolases"/>
    <property type="match status" value="1"/>
</dbReference>
<evidence type="ECO:0000256" key="6">
    <source>
        <dbReference type="ARBA" id="ARBA00022840"/>
    </source>
</evidence>
<evidence type="ECO:0000313" key="13">
    <source>
        <dbReference type="Proteomes" id="UP000759131"/>
    </source>
</evidence>
<dbReference type="SMART" id="SM00487">
    <property type="entry name" value="DEXDc"/>
    <property type="match status" value="1"/>
</dbReference>
<dbReference type="InterPro" id="IPR011709">
    <property type="entry name" value="DEAD-box_helicase_OB_fold"/>
</dbReference>
<dbReference type="Pfam" id="PF07717">
    <property type="entry name" value="OB_NTP_bind"/>
    <property type="match status" value="1"/>
</dbReference>
<keyword evidence="6" id="KW-0067">ATP-binding</keyword>
<dbReference type="AlphaFoldDB" id="A0A7R9Q0P0"/>
<dbReference type="Pfam" id="PF00271">
    <property type="entry name" value="Helicase_C"/>
    <property type="match status" value="1"/>
</dbReference>
<dbReference type="GO" id="GO:0005524">
    <property type="term" value="F:ATP binding"/>
    <property type="evidence" value="ECO:0007669"/>
    <property type="project" value="UniProtKB-KW"/>
</dbReference>
<dbReference type="Gene3D" id="3.40.50.300">
    <property type="entry name" value="P-loop containing nucleotide triphosphate hydrolases"/>
    <property type="match status" value="3"/>
</dbReference>
<gene>
    <name evidence="12" type="ORF">OSB1V03_LOCUS8160</name>
</gene>
<keyword evidence="3" id="KW-0547">Nucleotide-binding</keyword>
<keyword evidence="2" id="KW-0507">mRNA processing</keyword>
<evidence type="ECO:0000256" key="2">
    <source>
        <dbReference type="ARBA" id="ARBA00022664"/>
    </source>
</evidence>
<dbReference type="PANTHER" id="PTHR18934">
    <property type="entry name" value="ATP-DEPENDENT RNA HELICASE"/>
    <property type="match status" value="1"/>
</dbReference>
<dbReference type="GO" id="GO:0006397">
    <property type="term" value="P:mRNA processing"/>
    <property type="evidence" value="ECO:0007669"/>
    <property type="project" value="UniProtKB-KW"/>
</dbReference>
<dbReference type="InterPro" id="IPR014001">
    <property type="entry name" value="Helicase_ATP-bd"/>
</dbReference>
<evidence type="ECO:0000313" key="12">
    <source>
        <dbReference type="EMBL" id="CAD7627735.1"/>
    </source>
</evidence>
<evidence type="ECO:0000256" key="1">
    <source>
        <dbReference type="ARBA" id="ARBA00012552"/>
    </source>
</evidence>